<dbReference type="Pfam" id="PF03714">
    <property type="entry name" value="PUD"/>
    <property type="match status" value="1"/>
</dbReference>
<dbReference type="GO" id="GO:0030246">
    <property type="term" value="F:carbohydrate binding"/>
    <property type="evidence" value="ECO:0007669"/>
    <property type="project" value="InterPro"/>
</dbReference>
<evidence type="ECO:0000256" key="1">
    <source>
        <dbReference type="ARBA" id="ARBA00008061"/>
    </source>
</evidence>
<dbReference type="OrthoDB" id="3236218at2"/>
<proteinExistence type="inferred from homology"/>
<keyword evidence="3" id="KW-0378">Hydrolase</keyword>
<dbReference type="Pfam" id="PF11852">
    <property type="entry name" value="Pullul_strch_C"/>
    <property type="match status" value="1"/>
</dbReference>
<dbReference type="Gene3D" id="2.60.40.10">
    <property type="entry name" value="Immunoglobulins"/>
    <property type="match status" value="1"/>
</dbReference>
<dbReference type="NCBIfam" id="TIGR02103">
    <property type="entry name" value="pullul_strch"/>
    <property type="match status" value="1"/>
</dbReference>
<dbReference type="AlphaFoldDB" id="N6WQ01"/>
<dbReference type="HOGENOM" id="CLU_004744_5_0_6"/>
<evidence type="ECO:0000256" key="5">
    <source>
        <dbReference type="SAM" id="SignalP"/>
    </source>
</evidence>
<dbReference type="Gene3D" id="2.60.40.1110">
    <property type="match status" value="1"/>
</dbReference>
<evidence type="ECO:0000259" key="7">
    <source>
        <dbReference type="Pfam" id="PF03714"/>
    </source>
</evidence>
<comment type="caution">
    <text evidence="11">The sequence shown here is derived from an EMBL/GenBank/DDBJ whole genome shotgun (WGS) entry which is preliminary data.</text>
</comment>
<dbReference type="InterPro" id="IPR004193">
    <property type="entry name" value="Glyco_hydro_13_N"/>
</dbReference>
<dbReference type="Gene3D" id="2.60.40.1180">
    <property type="entry name" value="Golgi alpha-mannosidase II"/>
    <property type="match status" value="1"/>
</dbReference>
<feature type="domain" description="Alpha-1,6-glucosidases pullulanase-type C-terminal" evidence="8">
    <location>
        <begin position="886"/>
        <end position="1042"/>
    </location>
</feature>
<dbReference type="Gene3D" id="2.60.40.1130">
    <property type="entry name" value="Rab geranylgeranyltransferase alpha-subunit, insert domain"/>
    <property type="match status" value="1"/>
</dbReference>
<evidence type="ECO:0000256" key="2">
    <source>
        <dbReference type="ARBA" id="ARBA00022729"/>
    </source>
</evidence>
<dbReference type="PROSITE" id="PS51257">
    <property type="entry name" value="PROKAR_LIPOPROTEIN"/>
    <property type="match status" value="1"/>
</dbReference>
<gene>
    <name evidence="11" type="primary">pulA</name>
    <name evidence="11" type="ORF">J057_19710</name>
</gene>
<dbReference type="eggNOG" id="COG1523">
    <property type="taxonomic scope" value="Bacteria"/>
</dbReference>
<dbReference type="STRING" id="626887.J057_19710"/>
<dbReference type="InterPro" id="IPR013780">
    <property type="entry name" value="Glyco_hydro_b"/>
</dbReference>
<feature type="domain" description="Pullulanase N2" evidence="9">
    <location>
        <begin position="163"/>
        <end position="273"/>
    </location>
</feature>
<dbReference type="InterPro" id="IPR017853">
    <property type="entry name" value="GH"/>
</dbReference>
<organism evidence="11 12">
    <name type="scientific">Marinobacter nanhaiticus D15-8W</name>
    <dbReference type="NCBI Taxonomy" id="626887"/>
    <lineage>
        <taxon>Bacteria</taxon>
        <taxon>Pseudomonadati</taxon>
        <taxon>Pseudomonadota</taxon>
        <taxon>Gammaproteobacteria</taxon>
        <taxon>Pseudomonadales</taxon>
        <taxon>Marinobacteraceae</taxon>
        <taxon>Marinobacter</taxon>
    </lineage>
</organism>
<reference evidence="11 12" key="1">
    <citation type="journal article" date="2013" name="Genome Announc.">
        <title>Genome Sequence of the Polycyclic Aromatic Hydrocarbon-Degrading Bacterium Strain Marinobacter nanhaiticus D15-8WT.</title>
        <authorList>
            <person name="Cui Z."/>
            <person name="Gao W."/>
            <person name="Li Q."/>
            <person name="Xu G."/>
            <person name="Zheng L."/>
        </authorList>
    </citation>
    <scope>NUCLEOTIDE SEQUENCE [LARGE SCALE GENOMIC DNA]</scope>
    <source>
        <strain evidence="11 12">D15-8W</strain>
    </source>
</reference>
<dbReference type="PATRIC" id="fig|626887.3.peg.3939"/>
<sequence length="1056" mass="113804">MNQRHILKLACVFALSLGVVGCNSGDDDPSDPGTPGDSTEPLIEPGANEAVLYYLRPDATYDGWGLHLWNNDACAGAAAPTDWAEPLAAEGVSDTYGAYYIIDTTEDASCLNFIMHKGDEKDLGGNDILWQFDELGRRVFTLSASSKLSSEPISAEPLVIEGASAHWVDQQTLLWDDAEGASRVELRYDVNARIELNDGQLAGGSSVELANGSLSSASAEKFPHLANWPAFEVPLTGSDRTDALKGQLVAAAYNADDELMAATRLQIPGVLDELFAYEGQLGATVNGSGVDFRVWAPTAKAVNLHVFDAGKNATDGYPVAMTADPDHPGVWTYSGPLSLDRMFYQYEVAVFHPRTDAIETTMTTDPYARSLSTNGQYAQVVDLEDSDLKPSGWDSLTPPTVANPEDIVVYETHIRDFSAGDASVSAEDRGKYAAFSEAGSSGVTHLQRLADAGITHLHLLPSFDIATVNEDPSKVVDIEDDFNQLCSLSEEAATRWADKCSAGTIRSVLASFDPATGDAQALYSTLRGIDSFNWGYDPVHYTVPEGSYASDADGTARILEFRQMVHSLTSMGFNVVLDVVYNHTNSSGLADKSVLDKLVPGYYHRQNSQTGAVEQSTCCENTASEHVMMEKLMIDSLVTWADQYGISGFRFDLMGHHMLSNMTKALEAVQDVDPDTYFYGEGWNFGEVANNARGLNAIQANLAGTGIGSFNDRSRDGVRGGGPFDGGQALRDNQGFANGLFTLPNELNSGAEDEKQQLLHSMDWIRVGIAGGLADFSFETADGNLRTGAEIDYNGQAAGYTADPQELVNYVSKHDNQTLWDNNQYKIASSASSSDRANMQVVGLSVPILGQGIPFLHMGSEILRSKSMQRDSYDSGDWFNAVDFSYQETAWNRGLPREDKDGDNWPVILEIIEDPNAEPTPTDILATRDAVETLLRIRKNSPLFRLQTGDAVKQRLAFHNTGPGQIPGVLAFSLDDGSSAGADLDNARDALMMIINATPDSQTVSTGMTGFSLHPQLDGNVAATFLAGDFVVPGLSVAVFEQVQTGAQGPGIPAQP</sequence>
<dbReference type="CDD" id="cd10315">
    <property type="entry name" value="CBM41_pullulanase"/>
    <property type="match status" value="1"/>
</dbReference>
<feature type="signal peptide" evidence="5">
    <location>
        <begin position="1"/>
        <end position="24"/>
    </location>
</feature>
<dbReference type="SUPFAM" id="SSF51445">
    <property type="entry name" value="(Trans)glycosidases"/>
    <property type="match status" value="1"/>
</dbReference>
<dbReference type="PANTHER" id="PTHR43002">
    <property type="entry name" value="GLYCOGEN DEBRANCHING ENZYME"/>
    <property type="match status" value="1"/>
</dbReference>
<keyword evidence="4" id="KW-0326">Glycosidase</keyword>
<evidence type="ECO:0000259" key="8">
    <source>
        <dbReference type="Pfam" id="PF11852"/>
    </source>
</evidence>
<dbReference type="InterPro" id="IPR013784">
    <property type="entry name" value="Carb-bd-like_fold"/>
</dbReference>
<evidence type="ECO:0000256" key="3">
    <source>
        <dbReference type="ARBA" id="ARBA00022801"/>
    </source>
</evidence>
<dbReference type="InterPro" id="IPR005323">
    <property type="entry name" value="CBM41_pullulanase"/>
</dbReference>
<dbReference type="SUPFAM" id="SSF81296">
    <property type="entry name" value="E set domains"/>
    <property type="match status" value="2"/>
</dbReference>
<feature type="domain" description="Glycoside hydrolase family 13 N-terminal" evidence="6">
    <location>
        <begin position="280"/>
        <end position="368"/>
    </location>
</feature>
<dbReference type="Pfam" id="PF02922">
    <property type="entry name" value="CBM_48"/>
    <property type="match status" value="1"/>
</dbReference>
<feature type="domain" description="Pullulanase Ins" evidence="10">
    <location>
        <begin position="465"/>
        <end position="532"/>
    </location>
</feature>
<dbReference type="RefSeq" id="WP_004581877.1">
    <property type="nucleotide sequence ID" value="NZ_AP028878.1"/>
</dbReference>
<dbReference type="SUPFAM" id="SSF51011">
    <property type="entry name" value="Glycosyl hydrolase domain"/>
    <property type="match status" value="1"/>
</dbReference>
<protein>
    <submittedName>
        <fullName evidence="11">Pullulanase-type alpha-1,6-glucosidase</fullName>
    </submittedName>
</protein>
<evidence type="ECO:0000259" key="10">
    <source>
        <dbReference type="Pfam" id="PF18494"/>
    </source>
</evidence>
<dbReference type="CDD" id="cd11341">
    <property type="entry name" value="AmyAc_Pullulanase_LD-like"/>
    <property type="match status" value="1"/>
</dbReference>
<dbReference type="InterPro" id="IPR041111">
    <property type="entry name" value="Pullulanase_Ins"/>
</dbReference>
<dbReference type="CDD" id="cd02860">
    <property type="entry name" value="E_set_Pullulanase"/>
    <property type="match status" value="1"/>
</dbReference>
<comment type="similarity">
    <text evidence="1">Belongs to the glycosyl hydrolase 13 family.</text>
</comment>
<evidence type="ECO:0000313" key="11">
    <source>
        <dbReference type="EMBL" id="ENO13656.1"/>
    </source>
</evidence>
<evidence type="ECO:0000256" key="4">
    <source>
        <dbReference type="ARBA" id="ARBA00023295"/>
    </source>
</evidence>
<dbReference type="GO" id="GO:0005975">
    <property type="term" value="P:carbohydrate metabolic process"/>
    <property type="evidence" value="ECO:0007669"/>
    <property type="project" value="InterPro"/>
</dbReference>
<feature type="chain" id="PRO_5004127253" evidence="5">
    <location>
        <begin position="25"/>
        <end position="1056"/>
    </location>
</feature>
<dbReference type="EMBL" id="APLQ01000014">
    <property type="protein sequence ID" value="ENO13656.1"/>
    <property type="molecule type" value="Genomic_DNA"/>
</dbReference>
<dbReference type="InterPro" id="IPR013783">
    <property type="entry name" value="Ig-like_fold"/>
</dbReference>
<dbReference type="GO" id="GO:0051060">
    <property type="term" value="F:pullulanase activity"/>
    <property type="evidence" value="ECO:0007669"/>
    <property type="project" value="InterPro"/>
</dbReference>
<dbReference type="Pfam" id="PF18494">
    <property type="entry name" value="Pullulanase_Ins"/>
    <property type="match status" value="1"/>
</dbReference>
<accession>N6WQ01</accession>
<evidence type="ECO:0000259" key="9">
    <source>
        <dbReference type="Pfam" id="PF17967"/>
    </source>
</evidence>
<dbReference type="InterPro" id="IPR014756">
    <property type="entry name" value="Ig_E-set"/>
</dbReference>
<name>N6WQ01_9GAMM</name>
<feature type="domain" description="Pullulanase carbohydrate-binding module 41" evidence="7">
    <location>
        <begin position="50"/>
        <end position="147"/>
    </location>
</feature>
<keyword evidence="2 5" id="KW-0732">Signal</keyword>
<dbReference type="InterPro" id="IPR011839">
    <property type="entry name" value="Pullul_strch"/>
</dbReference>
<dbReference type="Pfam" id="PF17967">
    <property type="entry name" value="Pullulanase_N2"/>
    <property type="match status" value="1"/>
</dbReference>
<evidence type="ECO:0000313" key="12">
    <source>
        <dbReference type="Proteomes" id="UP000013165"/>
    </source>
</evidence>
<dbReference type="InterPro" id="IPR024561">
    <property type="entry name" value="Pullul_strch_C"/>
</dbReference>
<evidence type="ECO:0000259" key="6">
    <source>
        <dbReference type="Pfam" id="PF02922"/>
    </source>
</evidence>
<dbReference type="InterPro" id="IPR040671">
    <property type="entry name" value="Pullulanase_N2"/>
</dbReference>
<dbReference type="Gene3D" id="3.20.20.80">
    <property type="entry name" value="Glycosidases"/>
    <property type="match status" value="1"/>
</dbReference>
<keyword evidence="12" id="KW-1185">Reference proteome</keyword>
<dbReference type="SUPFAM" id="SSF49452">
    <property type="entry name" value="Starch-binding domain-like"/>
    <property type="match status" value="1"/>
</dbReference>
<dbReference type="Proteomes" id="UP000013165">
    <property type="component" value="Unassembled WGS sequence"/>
</dbReference>